<dbReference type="GO" id="GO:0046854">
    <property type="term" value="P:phosphatidylinositol phosphate biosynthetic process"/>
    <property type="evidence" value="ECO:0007669"/>
    <property type="project" value="TreeGrafter"/>
</dbReference>
<dbReference type="InParanoid" id="W4KGT7"/>
<dbReference type="Gene3D" id="3.30.470.160">
    <property type="entry name" value="Inositol polyphosphate kinase"/>
    <property type="match status" value="1"/>
</dbReference>
<dbReference type="SUPFAM" id="SSF56104">
    <property type="entry name" value="SAICAR synthase-like"/>
    <property type="match status" value="1"/>
</dbReference>
<protein>
    <recommendedName>
        <fullName evidence="4">Kinase</fullName>
        <ecNumber evidence="4">2.7.-.-</ecNumber>
    </recommendedName>
</protein>
<feature type="non-terminal residue" evidence="6">
    <location>
        <position position="335"/>
    </location>
</feature>
<keyword evidence="7" id="KW-1185">Reference proteome</keyword>
<dbReference type="RefSeq" id="XP_009541722.1">
    <property type="nucleotide sequence ID" value="XM_009543427.1"/>
</dbReference>
<proteinExistence type="inferred from homology"/>
<dbReference type="GO" id="GO:0005634">
    <property type="term" value="C:nucleus"/>
    <property type="evidence" value="ECO:0007669"/>
    <property type="project" value="TreeGrafter"/>
</dbReference>
<comment type="similarity">
    <text evidence="1 4">Belongs to the inositol phosphokinase (IPK) family.</text>
</comment>
<evidence type="ECO:0000256" key="3">
    <source>
        <dbReference type="ARBA" id="ARBA00022777"/>
    </source>
</evidence>
<evidence type="ECO:0000256" key="1">
    <source>
        <dbReference type="ARBA" id="ARBA00007374"/>
    </source>
</evidence>
<dbReference type="InterPro" id="IPR038286">
    <property type="entry name" value="IPK_sf"/>
</dbReference>
<reference evidence="6 7" key="1">
    <citation type="journal article" date="2012" name="New Phytol.">
        <title>Insight into trade-off between wood decay and parasitism from the genome of a fungal forest pathogen.</title>
        <authorList>
            <person name="Olson A."/>
            <person name="Aerts A."/>
            <person name="Asiegbu F."/>
            <person name="Belbahri L."/>
            <person name="Bouzid O."/>
            <person name="Broberg A."/>
            <person name="Canback B."/>
            <person name="Coutinho P.M."/>
            <person name="Cullen D."/>
            <person name="Dalman K."/>
            <person name="Deflorio G."/>
            <person name="van Diepen L.T."/>
            <person name="Dunand C."/>
            <person name="Duplessis S."/>
            <person name="Durling M."/>
            <person name="Gonthier P."/>
            <person name="Grimwood J."/>
            <person name="Fossdal C.G."/>
            <person name="Hansson D."/>
            <person name="Henrissat B."/>
            <person name="Hietala A."/>
            <person name="Himmelstrand K."/>
            <person name="Hoffmeister D."/>
            <person name="Hogberg N."/>
            <person name="James T.Y."/>
            <person name="Karlsson M."/>
            <person name="Kohler A."/>
            <person name="Kues U."/>
            <person name="Lee Y.H."/>
            <person name="Lin Y.C."/>
            <person name="Lind M."/>
            <person name="Lindquist E."/>
            <person name="Lombard V."/>
            <person name="Lucas S."/>
            <person name="Lunden K."/>
            <person name="Morin E."/>
            <person name="Murat C."/>
            <person name="Park J."/>
            <person name="Raffaello T."/>
            <person name="Rouze P."/>
            <person name="Salamov A."/>
            <person name="Schmutz J."/>
            <person name="Solheim H."/>
            <person name="Stahlberg J."/>
            <person name="Velez H."/>
            <person name="de Vries R.P."/>
            <person name="Wiebenga A."/>
            <person name="Woodward S."/>
            <person name="Yakovlev I."/>
            <person name="Garbelotto M."/>
            <person name="Martin F."/>
            <person name="Grigoriev I.V."/>
            <person name="Stenlid J."/>
        </authorList>
    </citation>
    <scope>NUCLEOTIDE SEQUENCE [LARGE SCALE GENOMIC DNA]</scope>
    <source>
        <strain evidence="6 7">TC 32-1</strain>
    </source>
</reference>
<accession>W4KGT7</accession>
<organism evidence="6 7">
    <name type="scientific">Heterobasidion irregulare (strain TC 32-1)</name>
    <dbReference type="NCBI Taxonomy" id="747525"/>
    <lineage>
        <taxon>Eukaryota</taxon>
        <taxon>Fungi</taxon>
        <taxon>Dikarya</taxon>
        <taxon>Basidiomycota</taxon>
        <taxon>Agaricomycotina</taxon>
        <taxon>Agaricomycetes</taxon>
        <taxon>Russulales</taxon>
        <taxon>Bondarzewiaceae</taxon>
        <taxon>Heterobasidion</taxon>
        <taxon>Heterobasidion annosum species complex</taxon>
    </lineage>
</organism>
<evidence type="ECO:0000313" key="6">
    <source>
        <dbReference type="EMBL" id="ETW85073.1"/>
    </source>
</evidence>
<keyword evidence="3 4" id="KW-0418">Kinase</keyword>
<dbReference type="EC" id="2.7.-.-" evidence="4"/>
<dbReference type="GeneID" id="20669244"/>
<dbReference type="AlphaFoldDB" id="W4KGT7"/>
<dbReference type="HOGENOM" id="CLU_042569_3_1_1"/>
<dbReference type="Pfam" id="PF03770">
    <property type="entry name" value="IPK"/>
    <property type="match status" value="2"/>
</dbReference>
<dbReference type="eggNOG" id="KOG1620">
    <property type="taxonomic scope" value="Eukaryota"/>
</dbReference>
<dbReference type="STRING" id="747525.W4KGT7"/>
<dbReference type="GO" id="GO:0000824">
    <property type="term" value="F:inositol-1,4,5,6-tetrakisphosphate 3-kinase activity"/>
    <property type="evidence" value="ECO:0007669"/>
    <property type="project" value="TreeGrafter"/>
</dbReference>
<evidence type="ECO:0000256" key="5">
    <source>
        <dbReference type="SAM" id="MobiDB-lite"/>
    </source>
</evidence>
<evidence type="ECO:0000256" key="4">
    <source>
        <dbReference type="RuleBase" id="RU363090"/>
    </source>
</evidence>
<dbReference type="GO" id="GO:0032958">
    <property type="term" value="P:inositol phosphate biosynthetic process"/>
    <property type="evidence" value="ECO:0007669"/>
    <property type="project" value="InterPro"/>
</dbReference>
<dbReference type="GO" id="GO:0008440">
    <property type="term" value="F:inositol-1,4,5-trisphosphate 3-kinase activity"/>
    <property type="evidence" value="ECO:0007669"/>
    <property type="project" value="TreeGrafter"/>
</dbReference>
<keyword evidence="2 4" id="KW-0808">Transferase</keyword>
<dbReference type="PANTHER" id="PTHR12400">
    <property type="entry name" value="INOSITOL POLYPHOSPHATE KINASE"/>
    <property type="match status" value="1"/>
</dbReference>
<dbReference type="EMBL" id="KI925455">
    <property type="protein sequence ID" value="ETW85073.1"/>
    <property type="molecule type" value="Genomic_DNA"/>
</dbReference>
<evidence type="ECO:0000256" key="2">
    <source>
        <dbReference type="ARBA" id="ARBA00022679"/>
    </source>
</evidence>
<sequence>FEIAAAHTLASQVGGHAGVLTTEDGSLIIKPALALEHQFYQQAAADPALAPLQRWIPRFYGTLRLEGRTGPGGEIEIDGAGSTGAAVQKDEHLLSSAGSLVLENLAHAFARPNILDAKLGTVLFDEDAPPEKRARMEKTARETTSKQTGVRLTGFQVFDNATRAPVNTPKAYGKSLAPADLPAGIAKFFPIAAPAPVAAFAFASDSTPAVPSPSRSPSPSDASPPTTGLPARTLLPILSAIARDVRAVRAALAGVEMRMVGGSLLVVYEAEWARAAAGVEWLAAHPDGKPGPPYIVRLIDFAHTRLKPGEGPDLGVLQGVDTILRLLQGRMAEVQ</sequence>
<dbReference type="GO" id="GO:0005737">
    <property type="term" value="C:cytoplasm"/>
    <property type="evidence" value="ECO:0007669"/>
    <property type="project" value="TreeGrafter"/>
</dbReference>
<name>W4KGT7_HETIT</name>
<gene>
    <name evidence="6" type="ORF">HETIRDRAFT_25122</name>
</gene>
<dbReference type="PANTHER" id="PTHR12400:SF108">
    <property type="entry name" value="KINASE"/>
    <property type="match status" value="1"/>
</dbReference>
<feature type="region of interest" description="Disordered" evidence="5">
    <location>
        <begin position="208"/>
        <end position="229"/>
    </location>
</feature>
<dbReference type="Proteomes" id="UP000030671">
    <property type="component" value="Unassembled WGS sequence"/>
</dbReference>
<feature type="compositionally biased region" description="Low complexity" evidence="5">
    <location>
        <begin position="217"/>
        <end position="226"/>
    </location>
</feature>
<feature type="non-terminal residue" evidence="6">
    <location>
        <position position="1"/>
    </location>
</feature>
<dbReference type="OrthoDB" id="338650at2759"/>
<evidence type="ECO:0000313" key="7">
    <source>
        <dbReference type="Proteomes" id="UP000030671"/>
    </source>
</evidence>
<dbReference type="FunCoup" id="W4KGT7">
    <property type="interactions" value="295"/>
</dbReference>
<dbReference type="InterPro" id="IPR005522">
    <property type="entry name" value="IPK"/>
</dbReference>
<dbReference type="KEGG" id="hir:HETIRDRAFT_25122"/>